<reference evidence="2 3" key="1">
    <citation type="submission" date="2016-07" db="EMBL/GenBank/DDBJ databases">
        <title>Pervasive Adenine N6-methylation of Active Genes in Fungi.</title>
        <authorList>
            <consortium name="DOE Joint Genome Institute"/>
            <person name="Mondo S.J."/>
            <person name="Dannebaum R.O."/>
            <person name="Kuo R.C."/>
            <person name="Labutti K."/>
            <person name="Haridas S."/>
            <person name="Kuo A."/>
            <person name="Salamov A."/>
            <person name="Ahrendt S.R."/>
            <person name="Lipzen A."/>
            <person name="Sullivan W."/>
            <person name="Andreopoulos W.B."/>
            <person name="Clum A."/>
            <person name="Lindquist E."/>
            <person name="Daum C."/>
            <person name="Ramamoorthy G.K."/>
            <person name="Gryganskyi A."/>
            <person name="Culley D."/>
            <person name="Magnuson J.K."/>
            <person name="James T.Y."/>
            <person name="O'Malley M.A."/>
            <person name="Stajich J.E."/>
            <person name="Spatafora J.W."/>
            <person name="Visel A."/>
            <person name="Grigoriev I.V."/>
        </authorList>
    </citation>
    <scope>NUCLEOTIDE SEQUENCE [LARGE SCALE GENOMIC DNA]</scope>
    <source>
        <strain evidence="2 3">CBS 115471</strain>
    </source>
</reference>
<feature type="compositionally biased region" description="Basic residues" evidence="1">
    <location>
        <begin position="185"/>
        <end position="201"/>
    </location>
</feature>
<feature type="region of interest" description="Disordered" evidence="1">
    <location>
        <begin position="158"/>
        <end position="225"/>
    </location>
</feature>
<sequence>MCGILHVLAVFQNHGVGDILKDGDRIPWATWPSQEWNSHGFATTTHKTLTTGSGRTRKRRRSVATGLSTVRFGVLAGPASNEPVNCSMPCLAHLKRVRCRATCPSAIWGRWRRISGQVVHMEKASGTIQIVRTEGSIGEVRSIAGKIGDWKQLAEDEHVSGADGVVGDDREVEQRRDPHDPPQFRGRRLAPHPPATRRLKHGKEMPRTERRISGQPEEVFLSAEE</sequence>
<protein>
    <submittedName>
        <fullName evidence="2">Uncharacterized protein</fullName>
    </submittedName>
</protein>
<proteinExistence type="predicted"/>
<accession>A0A1Y1ZF49</accession>
<keyword evidence="3" id="KW-1185">Reference proteome</keyword>
<feature type="compositionally biased region" description="Basic and acidic residues" evidence="1">
    <location>
        <begin position="202"/>
        <end position="212"/>
    </location>
</feature>
<comment type="caution">
    <text evidence="2">The sequence shown here is derived from an EMBL/GenBank/DDBJ whole genome shotgun (WGS) entry which is preliminary data.</text>
</comment>
<organism evidence="2 3">
    <name type="scientific">Clohesyomyces aquaticus</name>
    <dbReference type="NCBI Taxonomy" id="1231657"/>
    <lineage>
        <taxon>Eukaryota</taxon>
        <taxon>Fungi</taxon>
        <taxon>Dikarya</taxon>
        <taxon>Ascomycota</taxon>
        <taxon>Pezizomycotina</taxon>
        <taxon>Dothideomycetes</taxon>
        <taxon>Pleosporomycetidae</taxon>
        <taxon>Pleosporales</taxon>
        <taxon>Lindgomycetaceae</taxon>
        <taxon>Clohesyomyces</taxon>
    </lineage>
</organism>
<dbReference type="EMBL" id="MCFA01000094">
    <property type="protein sequence ID" value="ORY08871.1"/>
    <property type="molecule type" value="Genomic_DNA"/>
</dbReference>
<name>A0A1Y1ZF49_9PLEO</name>
<dbReference type="AlphaFoldDB" id="A0A1Y1ZF49"/>
<feature type="compositionally biased region" description="Basic and acidic residues" evidence="1">
    <location>
        <begin position="167"/>
        <end position="182"/>
    </location>
</feature>
<evidence type="ECO:0000313" key="2">
    <source>
        <dbReference type="EMBL" id="ORY08871.1"/>
    </source>
</evidence>
<gene>
    <name evidence="2" type="ORF">BCR34DRAFT_388076</name>
</gene>
<evidence type="ECO:0000313" key="3">
    <source>
        <dbReference type="Proteomes" id="UP000193144"/>
    </source>
</evidence>
<dbReference type="Proteomes" id="UP000193144">
    <property type="component" value="Unassembled WGS sequence"/>
</dbReference>
<evidence type="ECO:0000256" key="1">
    <source>
        <dbReference type="SAM" id="MobiDB-lite"/>
    </source>
</evidence>